<sequence>MSSWSTADIPDQTGRTFVVTGANSGLGASAARALAAAGADVVLACRSVEKARPIAEEIGARARVEQLDLADLSSVRAFADRIGSLDVLINNAGIMAVPKSRTTDGFEAQFGTNHLGHFALTGLLLPKITARVVTLSSVMHATGVIHFDDLNYERRRYERWTAYGQSKLANLMFALELARRFAAVGDERESLAAHPGYASTNLQFHTENPLTNALMKIGEVVKVGQPADQGALPELYAATSPDAENGLFYGPDGFGGLRGAPTVSGYRPKAADRAVARALWDESEVLTGVTFPV</sequence>
<organism evidence="5 6">
    <name type="scientific">Williamsia sterculiae</name>
    <dbReference type="NCBI Taxonomy" id="1344003"/>
    <lineage>
        <taxon>Bacteria</taxon>
        <taxon>Bacillati</taxon>
        <taxon>Actinomycetota</taxon>
        <taxon>Actinomycetes</taxon>
        <taxon>Mycobacteriales</taxon>
        <taxon>Nocardiaceae</taxon>
        <taxon>Williamsia</taxon>
    </lineage>
</organism>
<dbReference type="OrthoDB" id="4449798at2"/>
<dbReference type="EMBL" id="FTNT01000010">
    <property type="protein sequence ID" value="SIS16969.1"/>
    <property type="molecule type" value="Genomic_DNA"/>
</dbReference>
<dbReference type="AlphaFoldDB" id="A0A1N7GWM3"/>
<name>A0A1N7GWM3_9NOCA</name>
<dbReference type="PRINTS" id="PR00081">
    <property type="entry name" value="GDHRDH"/>
</dbReference>
<evidence type="ECO:0000313" key="6">
    <source>
        <dbReference type="Proteomes" id="UP000186218"/>
    </source>
</evidence>
<dbReference type="InterPro" id="IPR002347">
    <property type="entry name" value="SDR_fam"/>
</dbReference>
<accession>A0A1N7GWM3</accession>
<dbReference type="STRING" id="1344003.SAMN05445060_3184"/>
<proteinExistence type="inferred from homology"/>
<dbReference type="PANTHER" id="PTHR24320:SF148">
    <property type="entry name" value="NAD(P)-BINDING ROSSMANN-FOLD SUPERFAMILY PROTEIN"/>
    <property type="match status" value="1"/>
</dbReference>
<evidence type="ECO:0000256" key="2">
    <source>
        <dbReference type="ARBA" id="ARBA00023002"/>
    </source>
</evidence>
<comment type="similarity">
    <text evidence="1 3">Belongs to the short-chain dehydrogenases/reductases (SDR) family.</text>
</comment>
<dbReference type="Proteomes" id="UP000186218">
    <property type="component" value="Unassembled WGS sequence"/>
</dbReference>
<dbReference type="Gene3D" id="3.40.50.720">
    <property type="entry name" value="NAD(P)-binding Rossmann-like Domain"/>
    <property type="match status" value="1"/>
</dbReference>
<dbReference type="InterPro" id="IPR036291">
    <property type="entry name" value="NAD(P)-bd_dom_sf"/>
</dbReference>
<keyword evidence="2" id="KW-0560">Oxidoreductase</keyword>
<keyword evidence="6" id="KW-1185">Reference proteome</keyword>
<dbReference type="RefSeq" id="WP_076481389.1">
    <property type="nucleotide sequence ID" value="NZ_FTNT01000010.1"/>
</dbReference>
<dbReference type="InterPro" id="IPR057326">
    <property type="entry name" value="KR_dom"/>
</dbReference>
<evidence type="ECO:0000313" key="5">
    <source>
        <dbReference type="EMBL" id="SIS16969.1"/>
    </source>
</evidence>
<dbReference type="GO" id="GO:0016491">
    <property type="term" value="F:oxidoreductase activity"/>
    <property type="evidence" value="ECO:0007669"/>
    <property type="project" value="UniProtKB-KW"/>
</dbReference>
<gene>
    <name evidence="5" type="ORF">SAMN05445060_3184</name>
</gene>
<evidence type="ECO:0000256" key="3">
    <source>
        <dbReference type="RuleBase" id="RU000363"/>
    </source>
</evidence>
<dbReference type="NCBIfam" id="NF004846">
    <property type="entry name" value="PRK06197.1"/>
    <property type="match status" value="1"/>
</dbReference>
<reference evidence="5 6" key="1">
    <citation type="submission" date="2017-01" db="EMBL/GenBank/DDBJ databases">
        <authorList>
            <person name="Mah S.A."/>
            <person name="Swanson W.J."/>
            <person name="Moy G.W."/>
            <person name="Vacquier V.D."/>
        </authorList>
    </citation>
    <scope>NUCLEOTIDE SEQUENCE [LARGE SCALE GENOMIC DNA]</scope>
    <source>
        <strain evidence="5 6">CPCC 203464</strain>
    </source>
</reference>
<dbReference type="PRINTS" id="PR00080">
    <property type="entry name" value="SDRFAMILY"/>
</dbReference>
<evidence type="ECO:0000259" key="4">
    <source>
        <dbReference type="SMART" id="SM00822"/>
    </source>
</evidence>
<evidence type="ECO:0000256" key="1">
    <source>
        <dbReference type="ARBA" id="ARBA00006484"/>
    </source>
</evidence>
<feature type="domain" description="Ketoreductase" evidence="4">
    <location>
        <begin position="15"/>
        <end position="163"/>
    </location>
</feature>
<dbReference type="SMART" id="SM00822">
    <property type="entry name" value="PKS_KR"/>
    <property type="match status" value="1"/>
</dbReference>
<protein>
    <submittedName>
        <fullName evidence="5">NAD(P)-dependent dehydrogenase, short-chain alcohol dehydrogenase family</fullName>
    </submittedName>
</protein>
<dbReference type="Pfam" id="PF00106">
    <property type="entry name" value="adh_short"/>
    <property type="match status" value="1"/>
</dbReference>
<dbReference type="SUPFAM" id="SSF51735">
    <property type="entry name" value="NAD(P)-binding Rossmann-fold domains"/>
    <property type="match status" value="1"/>
</dbReference>
<dbReference type="PANTHER" id="PTHR24320">
    <property type="entry name" value="RETINOL DEHYDROGENASE"/>
    <property type="match status" value="1"/>
</dbReference>